<feature type="transmembrane region" description="Helical" evidence="6">
    <location>
        <begin position="48"/>
        <end position="67"/>
    </location>
</feature>
<keyword evidence="3 6" id="KW-0812">Transmembrane</keyword>
<reference evidence="7 8" key="1">
    <citation type="submission" date="2016-10" db="EMBL/GenBank/DDBJ databases">
        <title>Chromobacterium muskegensis sp. nov., an insecticidal bacterium isolated from Sphagnum bogs.</title>
        <authorList>
            <person name="Sparks M.E."/>
            <person name="Blackburn M.B."/>
            <person name="Gundersen-Rindal D.E."/>
            <person name="Mitchell A."/>
            <person name="Farrar R."/>
            <person name="Kuhar D."/>
        </authorList>
    </citation>
    <scope>NUCLEOTIDE SEQUENCE [LARGE SCALE GENOMIC DNA]</scope>
    <source>
        <strain evidence="7 8">21-1</strain>
    </source>
</reference>
<feature type="transmembrane region" description="Helical" evidence="6">
    <location>
        <begin position="399"/>
        <end position="419"/>
    </location>
</feature>
<evidence type="ECO:0000313" key="8">
    <source>
        <dbReference type="Proteomes" id="UP000178776"/>
    </source>
</evidence>
<feature type="transmembrane region" description="Helical" evidence="6">
    <location>
        <begin position="244"/>
        <end position="264"/>
    </location>
</feature>
<dbReference type="KEGG" id="cvc:BKX93_16835"/>
<feature type="transmembrane region" description="Helical" evidence="6">
    <location>
        <begin position="124"/>
        <end position="142"/>
    </location>
</feature>
<evidence type="ECO:0000256" key="2">
    <source>
        <dbReference type="ARBA" id="ARBA00022475"/>
    </source>
</evidence>
<dbReference type="GO" id="GO:0005886">
    <property type="term" value="C:plasma membrane"/>
    <property type="evidence" value="ECO:0007669"/>
    <property type="project" value="UniProtKB-SubCell"/>
</dbReference>
<feature type="transmembrane region" description="Helical" evidence="6">
    <location>
        <begin position="347"/>
        <end position="365"/>
    </location>
</feature>
<sequence length="423" mass="46141">MVSLSSLRVPKSGFIRHIITLVTGAAVAQVVPLLASPLITRLYDPHEVGIQAVYVSWMSTLAVLATARYEMAIVLPAEESRADNLMGLSLLCASALALLIGLVVLMGGHSHIAAHLGAPELESWLVLLPLSVWLAGLMQAWTNWNNRHRRYQANANGRMTQSFGMAGTQVLAGWLGAGAGGLILGQLAGQIGSLLAQSWQDLKARFGWRRGVSRQGMREAALAYIEFPKINAPHALSTALLDSATLAVLAVLASTSAVGFYGLMMRVLKLPAALIGQAVAQVAYRELAEARNLGKPLRPILRKMMLTLFGMSLFPFLVIQIFGEPLFTLVFGRNWAEAGRYAEAMSLYILFHFVASPLGMVPPVINRQRFAFFLSLVQAVLFLGSLWLGFHLWQDAVATFQLVSVVMAGYFLAYFTWLYKAAR</sequence>
<feature type="transmembrane region" description="Helical" evidence="6">
    <location>
        <begin position="14"/>
        <end position="36"/>
    </location>
</feature>
<accession>A0A1D9LJI8</accession>
<dbReference type="Pfam" id="PF13440">
    <property type="entry name" value="Polysacc_synt_3"/>
    <property type="match status" value="1"/>
</dbReference>
<proteinExistence type="predicted"/>
<dbReference type="STRING" id="1108595.BKX93_16835"/>
<dbReference type="InterPro" id="IPR050833">
    <property type="entry name" value="Poly_Biosynth_Transport"/>
</dbReference>
<organism evidence="7 8">
    <name type="scientific">Chromobacterium vaccinii</name>
    <dbReference type="NCBI Taxonomy" id="1108595"/>
    <lineage>
        <taxon>Bacteria</taxon>
        <taxon>Pseudomonadati</taxon>
        <taxon>Pseudomonadota</taxon>
        <taxon>Betaproteobacteria</taxon>
        <taxon>Neisseriales</taxon>
        <taxon>Chromobacteriaceae</taxon>
        <taxon>Chromobacterium</taxon>
    </lineage>
</organism>
<gene>
    <name evidence="7" type="ORF">BKX93_16835</name>
</gene>
<evidence type="ECO:0000256" key="4">
    <source>
        <dbReference type="ARBA" id="ARBA00022989"/>
    </source>
</evidence>
<evidence type="ECO:0000256" key="3">
    <source>
        <dbReference type="ARBA" id="ARBA00022692"/>
    </source>
</evidence>
<keyword evidence="2" id="KW-1003">Cell membrane</keyword>
<evidence type="ECO:0008006" key="9">
    <source>
        <dbReference type="Google" id="ProtNLM"/>
    </source>
</evidence>
<feature type="transmembrane region" description="Helical" evidence="6">
    <location>
        <begin position="163"/>
        <end position="184"/>
    </location>
</feature>
<feature type="transmembrane region" description="Helical" evidence="6">
    <location>
        <begin position="88"/>
        <end position="112"/>
    </location>
</feature>
<dbReference type="PANTHER" id="PTHR30250:SF28">
    <property type="entry name" value="POLYSACCHARIDE BIOSYNTHESIS PROTEIN"/>
    <property type="match status" value="1"/>
</dbReference>
<dbReference type="EMBL" id="CP017707">
    <property type="protein sequence ID" value="AOZ51500.1"/>
    <property type="molecule type" value="Genomic_DNA"/>
</dbReference>
<protein>
    <recommendedName>
        <fullName evidence="9">Polysaccharide biosynthesis protein</fullName>
    </recommendedName>
</protein>
<name>A0A1D9LJI8_9NEIS</name>
<evidence type="ECO:0000256" key="5">
    <source>
        <dbReference type="ARBA" id="ARBA00023136"/>
    </source>
</evidence>
<feature type="transmembrane region" description="Helical" evidence="6">
    <location>
        <begin position="305"/>
        <end position="327"/>
    </location>
</feature>
<evidence type="ECO:0000256" key="1">
    <source>
        <dbReference type="ARBA" id="ARBA00004651"/>
    </source>
</evidence>
<evidence type="ECO:0000256" key="6">
    <source>
        <dbReference type="SAM" id="Phobius"/>
    </source>
</evidence>
<keyword evidence="5 6" id="KW-0472">Membrane</keyword>
<dbReference type="Proteomes" id="UP000178776">
    <property type="component" value="Chromosome"/>
</dbReference>
<comment type="subcellular location">
    <subcellularLocation>
        <location evidence="1">Cell membrane</location>
        <topology evidence="1">Multi-pass membrane protein</topology>
    </subcellularLocation>
</comment>
<evidence type="ECO:0000313" key="7">
    <source>
        <dbReference type="EMBL" id="AOZ51500.1"/>
    </source>
</evidence>
<dbReference type="PANTHER" id="PTHR30250">
    <property type="entry name" value="PST FAMILY PREDICTED COLANIC ACID TRANSPORTER"/>
    <property type="match status" value="1"/>
</dbReference>
<feature type="transmembrane region" description="Helical" evidence="6">
    <location>
        <begin position="372"/>
        <end position="393"/>
    </location>
</feature>
<dbReference type="AlphaFoldDB" id="A0A1D9LJI8"/>
<keyword evidence="4 6" id="KW-1133">Transmembrane helix</keyword>